<dbReference type="Proteomes" id="UP000054560">
    <property type="component" value="Unassembled WGS sequence"/>
</dbReference>
<keyword evidence="3" id="KW-1185">Reference proteome</keyword>
<dbReference type="EMBL" id="KQ242101">
    <property type="protein sequence ID" value="KNC80832.1"/>
    <property type="molecule type" value="Genomic_DNA"/>
</dbReference>
<sequence length="124" mass="14300">MTMLDERYRHSDKEPIHFQILKVQRYQALKYYGLQPLVDALIKGYTQPDSGAHIQNKQGGQTEKKKGAREERVCPYCLVLPSPHRYSECNKKKANQARKAEERVEKDVQIARLSITSGKVEVIT</sequence>
<evidence type="ECO:0000313" key="3">
    <source>
        <dbReference type="Proteomes" id="UP000054560"/>
    </source>
</evidence>
<accession>A0A0L0FVG8</accession>
<feature type="region of interest" description="Disordered" evidence="1">
    <location>
        <begin position="49"/>
        <end position="70"/>
    </location>
</feature>
<evidence type="ECO:0000256" key="1">
    <source>
        <dbReference type="SAM" id="MobiDB-lite"/>
    </source>
</evidence>
<evidence type="ECO:0000313" key="2">
    <source>
        <dbReference type="EMBL" id="KNC80832.1"/>
    </source>
</evidence>
<gene>
    <name evidence="2" type="ORF">SARC_06814</name>
</gene>
<protein>
    <submittedName>
        <fullName evidence="2">Uncharacterized protein</fullName>
    </submittedName>
</protein>
<dbReference type="AlphaFoldDB" id="A0A0L0FVG8"/>
<dbReference type="GeneID" id="25907318"/>
<name>A0A0L0FVG8_9EUKA</name>
<organism evidence="2 3">
    <name type="scientific">Sphaeroforma arctica JP610</name>
    <dbReference type="NCBI Taxonomy" id="667725"/>
    <lineage>
        <taxon>Eukaryota</taxon>
        <taxon>Ichthyosporea</taxon>
        <taxon>Ichthyophonida</taxon>
        <taxon>Sphaeroforma</taxon>
    </lineage>
</organism>
<reference evidence="2 3" key="1">
    <citation type="submission" date="2011-02" db="EMBL/GenBank/DDBJ databases">
        <title>The Genome Sequence of Sphaeroforma arctica JP610.</title>
        <authorList>
            <consortium name="The Broad Institute Genome Sequencing Platform"/>
            <person name="Russ C."/>
            <person name="Cuomo C."/>
            <person name="Young S.K."/>
            <person name="Zeng Q."/>
            <person name="Gargeya S."/>
            <person name="Alvarado L."/>
            <person name="Berlin A."/>
            <person name="Chapman S.B."/>
            <person name="Chen Z."/>
            <person name="Freedman E."/>
            <person name="Gellesch M."/>
            <person name="Goldberg J."/>
            <person name="Griggs A."/>
            <person name="Gujja S."/>
            <person name="Heilman E."/>
            <person name="Heiman D."/>
            <person name="Howarth C."/>
            <person name="Mehta T."/>
            <person name="Neiman D."/>
            <person name="Pearson M."/>
            <person name="Roberts A."/>
            <person name="Saif S."/>
            <person name="Shea T."/>
            <person name="Shenoy N."/>
            <person name="Sisk P."/>
            <person name="Stolte C."/>
            <person name="Sykes S."/>
            <person name="White J."/>
            <person name="Yandava C."/>
            <person name="Burger G."/>
            <person name="Gray M.W."/>
            <person name="Holland P.W.H."/>
            <person name="King N."/>
            <person name="Lang F.B.F."/>
            <person name="Roger A.J."/>
            <person name="Ruiz-Trillo I."/>
            <person name="Haas B."/>
            <person name="Nusbaum C."/>
            <person name="Birren B."/>
        </authorList>
    </citation>
    <scope>NUCLEOTIDE SEQUENCE [LARGE SCALE GENOMIC DNA]</scope>
    <source>
        <strain evidence="2 3">JP610</strain>
    </source>
</reference>
<dbReference type="RefSeq" id="XP_014154734.1">
    <property type="nucleotide sequence ID" value="XM_014299259.1"/>
</dbReference>
<proteinExistence type="predicted"/>
<feature type="compositionally biased region" description="Polar residues" evidence="1">
    <location>
        <begin position="49"/>
        <end position="61"/>
    </location>
</feature>